<name>A0A5B7G3Z9_PORTR</name>
<keyword evidence="2" id="KW-1185">Reference proteome</keyword>
<proteinExistence type="predicted"/>
<dbReference type="Proteomes" id="UP000324222">
    <property type="component" value="Unassembled WGS sequence"/>
</dbReference>
<accession>A0A5B7G3Z9</accession>
<protein>
    <submittedName>
        <fullName evidence="1">Uncharacterized protein</fullName>
    </submittedName>
</protein>
<comment type="caution">
    <text evidence="1">The sequence shown here is derived from an EMBL/GenBank/DDBJ whole genome shotgun (WGS) entry which is preliminary data.</text>
</comment>
<dbReference type="AlphaFoldDB" id="A0A5B7G3Z9"/>
<dbReference type="EMBL" id="VSRR010010492">
    <property type="protein sequence ID" value="MPC51898.1"/>
    <property type="molecule type" value="Genomic_DNA"/>
</dbReference>
<sequence length="177" mass="20614">METERNGQADDPLMYAMQVVTQDNTAVSTIIRHFCATNLPSMQDFMHRVHGRITAPTRMRCIVYRTINPTFAIHGVYRDTSVNDRFRMSFTRFRLSAHNLAIESGRWNRRGRGRLPLEERMCVCGAIQTELHVVEVCPILDNVRRTYNLQSLEDLFNGKYNIDQSCIMCHKILNLYN</sequence>
<evidence type="ECO:0000313" key="1">
    <source>
        <dbReference type="EMBL" id="MPC51898.1"/>
    </source>
</evidence>
<reference evidence="1 2" key="1">
    <citation type="submission" date="2019-05" db="EMBL/GenBank/DDBJ databases">
        <title>Another draft genome of Portunus trituberculatus and its Hox gene families provides insights of decapod evolution.</title>
        <authorList>
            <person name="Jeong J.-H."/>
            <person name="Song I."/>
            <person name="Kim S."/>
            <person name="Choi T."/>
            <person name="Kim D."/>
            <person name="Ryu S."/>
            <person name="Kim W."/>
        </authorList>
    </citation>
    <scope>NUCLEOTIDE SEQUENCE [LARGE SCALE GENOMIC DNA]</scope>
    <source>
        <tissue evidence="1">Muscle</tissue>
    </source>
</reference>
<evidence type="ECO:0000313" key="2">
    <source>
        <dbReference type="Proteomes" id="UP000324222"/>
    </source>
</evidence>
<gene>
    <name evidence="1" type="ORF">E2C01_045755</name>
</gene>
<organism evidence="1 2">
    <name type="scientific">Portunus trituberculatus</name>
    <name type="common">Swimming crab</name>
    <name type="synonym">Neptunus trituberculatus</name>
    <dbReference type="NCBI Taxonomy" id="210409"/>
    <lineage>
        <taxon>Eukaryota</taxon>
        <taxon>Metazoa</taxon>
        <taxon>Ecdysozoa</taxon>
        <taxon>Arthropoda</taxon>
        <taxon>Crustacea</taxon>
        <taxon>Multicrustacea</taxon>
        <taxon>Malacostraca</taxon>
        <taxon>Eumalacostraca</taxon>
        <taxon>Eucarida</taxon>
        <taxon>Decapoda</taxon>
        <taxon>Pleocyemata</taxon>
        <taxon>Brachyura</taxon>
        <taxon>Eubrachyura</taxon>
        <taxon>Portunoidea</taxon>
        <taxon>Portunidae</taxon>
        <taxon>Portuninae</taxon>
        <taxon>Portunus</taxon>
    </lineage>
</organism>